<dbReference type="Proteomes" id="UP000324550">
    <property type="component" value="Unassembled WGS sequence"/>
</dbReference>
<dbReference type="InterPro" id="IPR027471">
    <property type="entry name" value="YbeD-like_sf"/>
</dbReference>
<keyword evidence="2" id="KW-1185">Reference proteome</keyword>
<protein>
    <submittedName>
        <fullName evidence="1">DUF493 domain-containing protein</fullName>
    </submittedName>
</protein>
<name>A0A5D0G6W4_9FLAO</name>
<evidence type="ECO:0000313" key="1">
    <source>
        <dbReference type="EMBL" id="TYA54360.1"/>
    </source>
</evidence>
<dbReference type="InterPro" id="IPR007454">
    <property type="entry name" value="UPF0250_YbeD-like"/>
</dbReference>
<dbReference type="Pfam" id="PF04359">
    <property type="entry name" value="DUF493"/>
    <property type="match status" value="1"/>
</dbReference>
<organism evidence="1 2">
    <name type="scientific">Formosa maritima</name>
    <dbReference type="NCBI Taxonomy" id="2592046"/>
    <lineage>
        <taxon>Bacteria</taxon>
        <taxon>Pseudomonadati</taxon>
        <taxon>Bacteroidota</taxon>
        <taxon>Flavobacteriia</taxon>
        <taxon>Flavobacteriales</taxon>
        <taxon>Flavobacteriaceae</taxon>
        <taxon>Formosa</taxon>
    </lineage>
</organism>
<dbReference type="EMBL" id="VSFC01000049">
    <property type="protein sequence ID" value="TYA54360.1"/>
    <property type="molecule type" value="Genomic_DNA"/>
</dbReference>
<gene>
    <name evidence="1" type="ORF">FVF61_09080</name>
</gene>
<dbReference type="Gene3D" id="3.30.70.260">
    <property type="match status" value="1"/>
</dbReference>
<comment type="caution">
    <text evidence="1">The sequence shown here is derived from an EMBL/GenBank/DDBJ whole genome shotgun (WGS) entry which is preliminary data.</text>
</comment>
<dbReference type="RefSeq" id="WP_148455517.1">
    <property type="nucleotide sequence ID" value="NZ_VSFC01000049.1"/>
</dbReference>
<accession>A0A5D0G6W4</accession>
<dbReference type="AlphaFoldDB" id="A0A5D0G6W4"/>
<dbReference type="SUPFAM" id="SSF117991">
    <property type="entry name" value="YbeD/HP0495-like"/>
    <property type="match status" value="1"/>
</dbReference>
<evidence type="ECO:0000313" key="2">
    <source>
        <dbReference type="Proteomes" id="UP000324550"/>
    </source>
</evidence>
<dbReference type="OrthoDB" id="5616097at2"/>
<reference evidence="1 2" key="1">
    <citation type="submission" date="2019-08" db="EMBL/GenBank/DDBJ databases">
        <title>Formosa sediminis sp. nov., isolated from marine sediment.</title>
        <authorList>
            <person name="Cao W.R."/>
        </authorList>
    </citation>
    <scope>NUCLEOTIDE SEQUENCE [LARGE SCALE GENOMIC DNA]</scope>
    <source>
        <strain evidence="1 2">1494</strain>
    </source>
</reference>
<sequence length="97" mass="11165">MDSEKKTKEFYDKLKTQLYDTSLWPTEYLYKFIVKSGSNKVEEVETIFNNLGAVINTTESKNGNYISISISVKMKNPEQVIEKYIEVSEKVEGVISL</sequence>
<proteinExistence type="predicted"/>